<accession>A0AAD7CAF0</accession>
<protein>
    <submittedName>
        <fullName evidence="2">Uncharacterized protein</fullName>
    </submittedName>
</protein>
<dbReference type="AlphaFoldDB" id="A0AAD7CAF0"/>
<proteinExistence type="predicted"/>
<keyword evidence="3" id="KW-1185">Reference proteome</keyword>
<evidence type="ECO:0000256" key="1">
    <source>
        <dbReference type="SAM" id="MobiDB-lite"/>
    </source>
</evidence>
<dbReference type="Proteomes" id="UP001221757">
    <property type="component" value="Unassembled WGS sequence"/>
</dbReference>
<dbReference type="EMBL" id="JARKIE010000408">
    <property type="protein sequence ID" value="KAJ7643210.1"/>
    <property type="molecule type" value="Genomic_DNA"/>
</dbReference>
<organism evidence="2 3">
    <name type="scientific">Mycena rosella</name>
    <name type="common">Pink bonnet</name>
    <name type="synonym">Agaricus rosellus</name>
    <dbReference type="NCBI Taxonomy" id="1033263"/>
    <lineage>
        <taxon>Eukaryota</taxon>
        <taxon>Fungi</taxon>
        <taxon>Dikarya</taxon>
        <taxon>Basidiomycota</taxon>
        <taxon>Agaricomycotina</taxon>
        <taxon>Agaricomycetes</taxon>
        <taxon>Agaricomycetidae</taxon>
        <taxon>Agaricales</taxon>
        <taxon>Marasmiineae</taxon>
        <taxon>Mycenaceae</taxon>
        <taxon>Mycena</taxon>
    </lineage>
</organism>
<evidence type="ECO:0000313" key="3">
    <source>
        <dbReference type="Proteomes" id="UP001221757"/>
    </source>
</evidence>
<sequence length="178" mass="19402">MRALSVSGSISAPPTKFQVAARPVPVTARGADGINAASPGRRLRAPPTRLAYNAHGVDFSPTRPSLICQLRASPACHAHDGHPIHGLPFGFANYLRERSRGRNRRVSGAPPTTRLRFPALEQGTSSRTSTWHCRRLFWCYTTARLHPHTLVQSSGMPWPAPQPLAAPPDIRPRSLEPG</sequence>
<feature type="region of interest" description="Disordered" evidence="1">
    <location>
        <begin position="159"/>
        <end position="178"/>
    </location>
</feature>
<gene>
    <name evidence="2" type="ORF">B0H17DRAFT_1216214</name>
</gene>
<evidence type="ECO:0000313" key="2">
    <source>
        <dbReference type="EMBL" id="KAJ7643210.1"/>
    </source>
</evidence>
<comment type="caution">
    <text evidence="2">The sequence shown here is derived from an EMBL/GenBank/DDBJ whole genome shotgun (WGS) entry which is preliminary data.</text>
</comment>
<reference evidence="2" key="1">
    <citation type="submission" date="2023-03" db="EMBL/GenBank/DDBJ databases">
        <title>Massive genome expansion in bonnet fungi (Mycena s.s.) driven by repeated elements and novel gene families across ecological guilds.</title>
        <authorList>
            <consortium name="Lawrence Berkeley National Laboratory"/>
            <person name="Harder C.B."/>
            <person name="Miyauchi S."/>
            <person name="Viragh M."/>
            <person name="Kuo A."/>
            <person name="Thoen E."/>
            <person name="Andreopoulos B."/>
            <person name="Lu D."/>
            <person name="Skrede I."/>
            <person name="Drula E."/>
            <person name="Henrissat B."/>
            <person name="Morin E."/>
            <person name="Kohler A."/>
            <person name="Barry K."/>
            <person name="LaButti K."/>
            <person name="Morin E."/>
            <person name="Salamov A."/>
            <person name="Lipzen A."/>
            <person name="Mereny Z."/>
            <person name="Hegedus B."/>
            <person name="Baldrian P."/>
            <person name="Stursova M."/>
            <person name="Weitz H."/>
            <person name="Taylor A."/>
            <person name="Grigoriev I.V."/>
            <person name="Nagy L.G."/>
            <person name="Martin F."/>
            <person name="Kauserud H."/>
        </authorList>
    </citation>
    <scope>NUCLEOTIDE SEQUENCE</scope>
    <source>
        <strain evidence="2">CBHHK067</strain>
    </source>
</reference>
<name>A0AAD7CAF0_MYCRO</name>